<organism evidence="2 3">
    <name type="scientific">Tabrizicola soli</name>
    <dbReference type="NCBI Taxonomy" id="2185115"/>
    <lineage>
        <taxon>Bacteria</taxon>
        <taxon>Pseudomonadati</taxon>
        <taxon>Pseudomonadota</taxon>
        <taxon>Alphaproteobacteria</taxon>
        <taxon>Rhodobacterales</taxon>
        <taxon>Paracoccaceae</taxon>
        <taxon>Tabrizicola</taxon>
    </lineage>
</organism>
<accession>A0ABV7DWV6</accession>
<evidence type="ECO:0000313" key="2">
    <source>
        <dbReference type="EMBL" id="MFC3086769.1"/>
    </source>
</evidence>
<dbReference type="EMBL" id="JBHRSM010000022">
    <property type="protein sequence ID" value="MFC3086769.1"/>
    <property type="molecule type" value="Genomic_DNA"/>
</dbReference>
<comment type="caution">
    <text evidence="2">The sequence shown here is derived from an EMBL/GenBank/DDBJ whole genome shotgun (WGS) entry which is preliminary data.</text>
</comment>
<proteinExistence type="predicted"/>
<name>A0ABV7DWV6_9RHOB</name>
<feature type="region of interest" description="Disordered" evidence="1">
    <location>
        <begin position="87"/>
        <end position="107"/>
    </location>
</feature>
<dbReference type="Proteomes" id="UP001595445">
    <property type="component" value="Unassembled WGS sequence"/>
</dbReference>
<keyword evidence="3" id="KW-1185">Reference proteome</keyword>
<protein>
    <submittedName>
        <fullName evidence="2">Uncharacterized protein</fullName>
    </submittedName>
</protein>
<feature type="non-terminal residue" evidence="2">
    <location>
        <position position="1"/>
    </location>
</feature>
<evidence type="ECO:0000256" key="1">
    <source>
        <dbReference type="SAM" id="MobiDB-lite"/>
    </source>
</evidence>
<sequence>KYRKSRSTEIAERLLEELARLGDPDQDNISFTVIKVNDASTRPKQDLARPSMAVARPKRLTTLATEPMLLPLQLHPEGEGMREEIAPLGQEPATEAPVTPRRVATQR</sequence>
<gene>
    <name evidence="2" type="ORF">ACFOD6_12005</name>
</gene>
<evidence type="ECO:0000313" key="3">
    <source>
        <dbReference type="Proteomes" id="UP001595445"/>
    </source>
</evidence>
<reference evidence="3" key="1">
    <citation type="journal article" date="2019" name="Int. J. Syst. Evol. Microbiol.">
        <title>The Global Catalogue of Microorganisms (GCM) 10K type strain sequencing project: providing services to taxonomists for standard genome sequencing and annotation.</title>
        <authorList>
            <consortium name="The Broad Institute Genomics Platform"/>
            <consortium name="The Broad Institute Genome Sequencing Center for Infectious Disease"/>
            <person name="Wu L."/>
            <person name="Ma J."/>
        </authorList>
    </citation>
    <scope>NUCLEOTIDE SEQUENCE [LARGE SCALE GENOMIC DNA]</scope>
    <source>
        <strain evidence="3">KCTC 62102</strain>
    </source>
</reference>